<evidence type="ECO:0000313" key="14">
    <source>
        <dbReference type="RefSeq" id="XP_001354536.4"/>
    </source>
</evidence>
<dbReference type="PIRSF" id="PIRSF005378">
    <property type="entry name" value="RNA3'_term_phos_cycl_euk"/>
    <property type="match status" value="1"/>
</dbReference>
<dbReference type="Gene3D" id="3.65.10.20">
    <property type="entry name" value="RNA 3'-terminal phosphate cyclase domain"/>
    <property type="match status" value="1"/>
</dbReference>
<dbReference type="SUPFAM" id="SSF52913">
    <property type="entry name" value="RNA 3'-terminal phosphate cyclase, RPTC, insert domain"/>
    <property type="match status" value="1"/>
</dbReference>
<dbReference type="Proteomes" id="UP000001819">
    <property type="component" value="Chromosome X"/>
</dbReference>
<dbReference type="InParanoid" id="A0A6I8UF90"/>
<sequence length="367" mass="40344">MSMDIKELVEIDGSYLEGGGQALRNALSLSSILRRPIRVVKIRANRPKPGLANQHLHAVNMLRDITNADVIGNALLSTELEFRPRTIIGDMYREDTHTAASITLIYQTILPVLLFAGRPSRVDVTGGTNVSFAPQVEYMLQVLQPNLKRFGIGFELKVLHYGFFPRGNGRCQLDVEPVRQLSAGQFLDFGQPQTIDGVAFCAGRIPMSLATDMQETATREIHKLWPYQDCRIQVIKHSPDKARDNGAGIVMVAHTSTGCVLGSSALGQKKVLADLLGSEASSQLAGYMSKEICVDANLQDQLIIFMALASGCSRFRTGPLTQHTRTAIYVAEKMTGVKFCVDINQSGQTVVSCEGIGYRNEFIQRNE</sequence>
<dbReference type="CDD" id="cd00874">
    <property type="entry name" value="RNA_Cyclase_Class_II"/>
    <property type="match status" value="1"/>
</dbReference>
<dbReference type="SUPFAM" id="SSF55205">
    <property type="entry name" value="EPT/RTPC-like"/>
    <property type="match status" value="2"/>
</dbReference>
<comment type="similarity">
    <text evidence="1">Belongs to the RNA 3'-terminal cyclase family. Type 1 subfamily.</text>
</comment>
<evidence type="ECO:0000256" key="4">
    <source>
        <dbReference type="ARBA" id="ARBA00022598"/>
    </source>
</evidence>
<accession>A0A6I8UF90</accession>
<dbReference type="FunCoup" id="A0A6I8UF90">
    <property type="interactions" value="1705"/>
</dbReference>
<keyword evidence="13" id="KW-1185">Reference proteome</keyword>
<comment type="function">
    <text evidence="8">Catalyzes the conversion of 3'-phosphate to a 2',3'-cyclic phosphodiester at the end of RNA. The mechanism of action of the enzyme occurs in 3 steps: (A) adenylation of the enzyme by ATP; (B) transfer of adenylate to an RNA-N3'P to produce RNA-N3'PP5'A; (C) and attack of the adjacent 2'-hydroxyl on the 3'-phosphorus in the diester linkage to produce the cyclic end product. Likely functions in some aspects of cellular RNA processing. Function plays an important role in regulating axon regeneration by inhibiting central nervous system (CNS) axon regeneration following optic nerve injury.</text>
</comment>
<dbReference type="PANTHER" id="PTHR11096">
    <property type="entry name" value="RNA 3' TERMINAL PHOSPHATE CYCLASE"/>
    <property type="match status" value="1"/>
</dbReference>
<keyword evidence="4" id="KW-0436">Ligase</keyword>
<dbReference type="RefSeq" id="XP_001354536.4">
    <property type="nucleotide sequence ID" value="XM_001354500.4"/>
</dbReference>
<evidence type="ECO:0000256" key="1">
    <source>
        <dbReference type="ARBA" id="ARBA00009206"/>
    </source>
</evidence>
<feature type="binding site" evidence="10">
    <location>
        <position position="107"/>
    </location>
    <ligand>
        <name>ATP</name>
        <dbReference type="ChEBI" id="CHEBI:30616"/>
    </ligand>
</feature>
<dbReference type="InterPro" id="IPR013792">
    <property type="entry name" value="RNA3'P_cycl/enolpyr_Trfase_a/b"/>
</dbReference>
<evidence type="ECO:0000256" key="9">
    <source>
        <dbReference type="PIRSR" id="PIRSR005378-1"/>
    </source>
</evidence>
<evidence type="ECO:0000256" key="7">
    <source>
        <dbReference type="ARBA" id="ARBA00032543"/>
    </source>
</evidence>
<dbReference type="HAMAP" id="MF_00200">
    <property type="entry name" value="RTC"/>
    <property type="match status" value="1"/>
</dbReference>
<name>A0A6I8UF90_DROPS</name>
<dbReference type="ExpressionAtlas" id="A0A6I8UF90">
    <property type="expression patterns" value="baseline"/>
</dbReference>
<organism evidence="13 14">
    <name type="scientific">Drosophila pseudoobscura pseudoobscura</name>
    <name type="common">Fruit fly</name>
    <dbReference type="NCBI Taxonomy" id="46245"/>
    <lineage>
        <taxon>Eukaryota</taxon>
        <taxon>Metazoa</taxon>
        <taxon>Ecdysozoa</taxon>
        <taxon>Arthropoda</taxon>
        <taxon>Hexapoda</taxon>
        <taxon>Insecta</taxon>
        <taxon>Pterygota</taxon>
        <taxon>Neoptera</taxon>
        <taxon>Endopterygota</taxon>
        <taxon>Diptera</taxon>
        <taxon>Brachycera</taxon>
        <taxon>Muscomorpha</taxon>
        <taxon>Ephydroidea</taxon>
        <taxon>Drosophilidae</taxon>
        <taxon>Drosophila</taxon>
        <taxon>Sophophora</taxon>
    </lineage>
</organism>
<dbReference type="GO" id="GO:0005634">
    <property type="term" value="C:nucleus"/>
    <property type="evidence" value="ECO:0007669"/>
    <property type="project" value="TreeGrafter"/>
</dbReference>
<feature type="domain" description="RNA 3'-terminal phosphate cyclase insert" evidence="12">
    <location>
        <begin position="187"/>
        <end position="288"/>
    </location>
</feature>
<dbReference type="FunFam" id="3.30.360.20:FF:000002">
    <property type="entry name" value="RNA terminal phosphate cyclase-like 1"/>
    <property type="match status" value="1"/>
</dbReference>
<feature type="domain" description="RNA 3'-terminal phosphate cyclase" evidence="11">
    <location>
        <begin position="15"/>
        <end position="340"/>
    </location>
</feature>
<dbReference type="AlphaFoldDB" id="A0A6I8UF90"/>
<reference evidence="14" key="1">
    <citation type="submission" date="2025-08" db="UniProtKB">
        <authorList>
            <consortium name="RefSeq"/>
        </authorList>
    </citation>
    <scope>IDENTIFICATION</scope>
    <source>
        <strain evidence="14">MV-25-SWS-2005</strain>
        <tissue evidence="14">Whole body</tissue>
    </source>
</reference>
<dbReference type="Pfam" id="PF05189">
    <property type="entry name" value="RTC_insert"/>
    <property type="match status" value="1"/>
</dbReference>
<gene>
    <name evidence="14" type="primary">Rtca</name>
</gene>
<dbReference type="Pfam" id="PF01137">
    <property type="entry name" value="RTC"/>
    <property type="match status" value="1"/>
</dbReference>
<dbReference type="InterPro" id="IPR000228">
    <property type="entry name" value="RNA3'_term_phos_cyc"/>
</dbReference>
<keyword evidence="5 10" id="KW-0547">Nucleotide-binding</keyword>
<dbReference type="NCBIfam" id="TIGR03399">
    <property type="entry name" value="RNA_3prim_cycl"/>
    <property type="match status" value="1"/>
</dbReference>
<dbReference type="GO" id="GO:0005524">
    <property type="term" value="F:ATP binding"/>
    <property type="evidence" value="ECO:0007669"/>
    <property type="project" value="UniProtKB-KW"/>
</dbReference>
<keyword evidence="10" id="KW-0067">ATP-binding</keyword>
<evidence type="ECO:0000313" key="13">
    <source>
        <dbReference type="Proteomes" id="UP000001819"/>
    </source>
</evidence>
<dbReference type="InterPro" id="IPR036553">
    <property type="entry name" value="RPTC_insert"/>
</dbReference>
<dbReference type="InterPro" id="IPR037136">
    <property type="entry name" value="RNA3'_phos_cyclase_dom_sf"/>
</dbReference>
<protein>
    <recommendedName>
        <fullName evidence="3">RNA 3'-terminal phosphate cyclase</fullName>
        <ecNumber evidence="2">6.5.1.4</ecNumber>
    </recommendedName>
    <alternativeName>
        <fullName evidence="7">RNA terminal phosphate cyclase domain-containing protein 1</fullName>
    </alternativeName>
</protein>
<evidence type="ECO:0000256" key="2">
    <source>
        <dbReference type="ARBA" id="ARBA00012725"/>
    </source>
</evidence>
<dbReference type="InterPro" id="IPR013791">
    <property type="entry name" value="RNA3'-term_phos_cycl_insert"/>
</dbReference>
<dbReference type="GO" id="GO:0006396">
    <property type="term" value="P:RNA processing"/>
    <property type="evidence" value="ECO:0007669"/>
    <property type="project" value="InterPro"/>
</dbReference>
<evidence type="ECO:0000259" key="12">
    <source>
        <dbReference type="Pfam" id="PF05189"/>
    </source>
</evidence>
<dbReference type="InterPro" id="IPR017770">
    <property type="entry name" value="RNA3'_term_phos_cyc_type_1"/>
</dbReference>
<dbReference type="KEGG" id="dpo:4815074"/>
<evidence type="ECO:0000256" key="10">
    <source>
        <dbReference type="PIRSR" id="PIRSR005378-2"/>
    </source>
</evidence>
<evidence type="ECO:0000256" key="6">
    <source>
        <dbReference type="ARBA" id="ARBA00024481"/>
    </source>
</evidence>
<dbReference type="PANTHER" id="PTHR11096:SF0">
    <property type="entry name" value="RNA 3'-TERMINAL PHOSPHATE CYCLASE"/>
    <property type="match status" value="1"/>
</dbReference>
<feature type="active site" description="Tele-AMP-histidine intermediate" evidence="9">
    <location>
        <position position="323"/>
    </location>
</feature>
<dbReference type="EC" id="6.5.1.4" evidence="2"/>
<dbReference type="GO" id="GO:0003963">
    <property type="term" value="F:RNA-3'-phosphate cyclase activity"/>
    <property type="evidence" value="ECO:0007669"/>
    <property type="project" value="UniProtKB-EC"/>
</dbReference>
<evidence type="ECO:0000259" key="11">
    <source>
        <dbReference type="Pfam" id="PF01137"/>
    </source>
</evidence>
<dbReference type="Gene3D" id="3.30.360.20">
    <property type="entry name" value="RNA 3'-terminal phosphate cyclase, insert domain"/>
    <property type="match status" value="1"/>
</dbReference>
<dbReference type="InterPro" id="IPR023797">
    <property type="entry name" value="RNA3'_phos_cyclase_dom"/>
</dbReference>
<comment type="catalytic activity">
    <reaction evidence="6">
        <text>a 3'-end 3'-phospho-ribonucleotide-RNA + ATP = a 3'-end 2',3'-cyclophospho-ribonucleotide-RNA + AMP + diphosphate</text>
        <dbReference type="Rhea" id="RHEA:23976"/>
        <dbReference type="Rhea" id="RHEA-COMP:10463"/>
        <dbReference type="Rhea" id="RHEA-COMP:10464"/>
        <dbReference type="ChEBI" id="CHEBI:30616"/>
        <dbReference type="ChEBI" id="CHEBI:33019"/>
        <dbReference type="ChEBI" id="CHEBI:83062"/>
        <dbReference type="ChEBI" id="CHEBI:83064"/>
        <dbReference type="ChEBI" id="CHEBI:456215"/>
        <dbReference type="EC" id="6.5.1.4"/>
    </reaction>
</comment>
<evidence type="ECO:0000256" key="5">
    <source>
        <dbReference type="ARBA" id="ARBA00022741"/>
    </source>
</evidence>
<evidence type="ECO:0000256" key="8">
    <source>
        <dbReference type="ARBA" id="ARBA00045867"/>
    </source>
</evidence>
<evidence type="ECO:0000256" key="3">
    <source>
        <dbReference type="ARBA" id="ARBA00021428"/>
    </source>
</evidence>
<proteinExistence type="inferred from homology"/>